<protein>
    <recommendedName>
        <fullName evidence="2">Helitron helicase-like domain-containing protein</fullName>
    </recommendedName>
</protein>
<dbReference type="Pfam" id="PF14214">
    <property type="entry name" value="Helitron_like_N"/>
    <property type="match status" value="1"/>
</dbReference>
<dbReference type="OrthoDB" id="10007484at2759"/>
<feature type="non-terminal residue" evidence="3">
    <location>
        <position position="308"/>
    </location>
</feature>
<reference evidence="3 4" key="1">
    <citation type="submission" date="2018-06" db="EMBL/GenBank/DDBJ databases">
        <title>A transcriptomic atlas of mushroom development highlights an independent origin of complex multicellularity.</title>
        <authorList>
            <consortium name="DOE Joint Genome Institute"/>
            <person name="Krizsan K."/>
            <person name="Almasi E."/>
            <person name="Merenyi Z."/>
            <person name="Sahu N."/>
            <person name="Viragh M."/>
            <person name="Koszo T."/>
            <person name="Mondo S."/>
            <person name="Kiss B."/>
            <person name="Balint B."/>
            <person name="Kues U."/>
            <person name="Barry K."/>
            <person name="Hegedus J.C."/>
            <person name="Henrissat B."/>
            <person name="Johnson J."/>
            <person name="Lipzen A."/>
            <person name="Ohm R."/>
            <person name="Nagy I."/>
            <person name="Pangilinan J."/>
            <person name="Yan J."/>
            <person name="Xiong Y."/>
            <person name="Grigoriev I.V."/>
            <person name="Hibbett D.S."/>
            <person name="Nagy L.G."/>
        </authorList>
    </citation>
    <scope>NUCLEOTIDE SEQUENCE [LARGE SCALE GENOMIC DNA]</scope>
    <source>
        <strain evidence="3 4">SZMC22713</strain>
    </source>
</reference>
<feature type="domain" description="Helitron helicase-like" evidence="2">
    <location>
        <begin position="21"/>
        <end position="49"/>
    </location>
</feature>
<dbReference type="STRING" id="50990.A0A4Y7PXM5"/>
<proteinExistence type="predicted"/>
<keyword evidence="4" id="KW-1185">Reference proteome</keyword>
<feature type="region of interest" description="Disordered" evidence="1">
    <location>
        <begin position="88"/>
        <end position="113"/>
    </location>
</feature>
<gene>
    <name evidence="3" type="ORF">BD410DRAFT_691197</name>
</gene>
<organism evidence="3 4">
    <name type="scientific">Rickenella mellea</name>
    <dbReference type="NCBI Taxonomy" id="50990"/>
    <lineage>
        <taxon>Eukaryota</taxon>
        <taxon>Fungi</taxon>
        <taxon>Dikarya</taxon>
        <taxon>Basidiomycota</taxon>
        <taxon>Agaricomycotina</taxon>
        <taxon>Agaricomycetes</taxon>
        <taxon>Hymenochaetales</taxon>
        <taxon>Rickenellaceae</taxon>
        <taxon>Rickenella</taxon>
    </lineage>
</organism>
<accession>A0A4Y7PXM5</accession>
<dbReference type="AlphaFoldDB" id="A0A4Y7PXM5"/>
<dbReference type="VEuPathDB" id="FungiDB:BD410DRAFT_691197"/>
<evidence type="ECO:0000256" key="1">
    <source>
        <dbReference type="SAM" id="MobiDB-lite"/>
    </source>
</evidence>
<dbReference type="EMBL" id="ML170197">
    <property type="protein sequence ID" value="TDL19359.1"/>
    <property type="molecule type" value="Genomic_DNA"/>
</dbReference>
<evidence type="ECO:0000259" key="2">
    <source>
        <dbReference type="Pfam" id="PF14214"/>
    </source>
</evidence>
<dbReference type="Proteomes" id="UP000294933">
    <property type="component" value="Unassembled WGS sequence"/>
</dbReference>
<evidence type="ECO:0000313" key="3">
    <source>
        <dbReference type="EMBL" id="TDL19359.1"/>
    </source>
</evidence>
<evidence type="ECO:0000313" key="4">
    <source>
        <dbReference type="Proteomes" id="UP000294933"/>
    </source>
</evidence>
<dbReference type="InterPro" id="IPR025476">
    <property type="entry name" value="Helitron_helicase-like"/>
</dbReference>
<name>A0A4Y7PXM5_9AGAM</name>
<sequence length="308" mass="34658">MRAFLSAVLGFNKVGKGNDLEGGILGVVKGYYGCVEAQGRGTLHCHLVVWLEGALNPQEIRDRVLVHHDNDFKDRLLAFIDDTIQTEIPPDPGDDVDTQARRHHPCSVRGPSLDTEANEERLKDIHLLASRCQRHRHTSTCYKYCSAKSVEKECRFNLDSSHYAPETTMDMSTGELHYKVIDGMVNNFCKTILEAVRCNMDIKFIGSGQSAKGILYYITDYISKAQLKSHVAYSVLAAAVKKMQLVDENDDSNTTKAKRMLVKCANALIAKQELSAPQVASYLMSYEDHFTSHSFRPLYYTSFETHVE</sequence>